<protein>
    <submittedName>
        <fullName evidence="1">Uncharacterized protein</fullName>
    </submittedName>
</protein>
<comment type="caution">
    <text evidence="1">The sequence shown here is derived from an EMBL/GenBank/DDBJ whole genome shotgun (WGS) entry which is preliminary data.</text>
</comment>
<proteinExistence type="predicted"/>
<accession>A0ACB9GEI3</accession>
<name>A0ACB9GEI3_CICIN</name>
<reference evidence="1 2" key="2">
    <citation type="journal article" date="2022" name="Mol. Ecol. Resour.">
        <title>The genomes of chicory, endive, great burdock and yacon provide insights into Asteraceae paleo-polyploidization history and plant inulin production.</title>
        <authorList>
            <person name="Fan W."/>
            <person name="Wang S."/>
            <person name="Wang H."/>
            <person name="Wang A."/>
            <person name="Jiang F."/>
            <person name="Liu H."/>
            <person name="Zhao H."/>
            <person name="Xu D."/>
            <person name="Zhang Y."/>
        </authorList>
    </citation>
    <scope>NUCLEOTIDE SEQUENCE [LARGE SCALE GENOMIC DNA]</scope>
    <source>
        <strain evidence="2">cv. Punajuju</strain>
        <tissue evidence="1">Leaves</tissue>
    </source>
</reference>
<evidence type="ECO:0000313" key="1">
    <source>
        <dbReference type="EMBL" id="KAI3781882.1"/>
    </source>
</evidence>
<dbReference type="EMBL" id="CM042010">
    <property type="protein sequence ID" value="KAI3781882.1"/>
    <property type="molecule type" value="Genomic_DNA"/>
</dbReference>
<dbReference type="Proteomes" id="UP001055811">
    <property type="component" value="Linkage Group LG02"/>
</dbReference>
<sequence length="114" mass="12552">MNTPKSMVTEISGNPNSDRRLHYWLFHDSFASKRFYDGEVSHLDLNEELVVEKAATSGTTEENTLNSNADPQASFQATTGTAEDNTLNSEYASASFQATIGTAETELTEQLKLN</sequence>
<reference evidence="2" key="1">
    <citation type="journal article" date="2022" name="Mol. Ecol. Resour.">
        <title>The genomes of chicory, endive, great burdock and yacon provide insights into Asteraceae palaeo-polyploidization history and plant inulin production.</title>
        <authorList>
            <person name="Fan W."/>
            <person name="Wang S."/>
            <person name="Wang H."/>
            <person name="Wang A."/>
            <person name="Jiang F."/>
            <person name="Liu H."/>
            <person name="Zhao H."/>
            <person name="Xu D."/>
            <person name="Zhang Y."/>
        </authorList>
    </citation>
    <scope>NUCLEOTIDE SEQUENCE [LARGE SCALE GENOMIC DNA]</scope>
    <source>
        <strain evidence="2">cv. Punajuju</strain>
    </source>
</reference>
<gene>
    <name evidence="1" type="ORF">L2E82_11910</name>
</gene>
<keyword evidence="2" id="KW-1185">Reference proteome</keyword>
<evidence type="ECO:0000313" key="2">
    <source>
        <dbReference type="Proteomes" id="UP001055811"/>
    </source>
</evidence>
<organism evidence="1 2">
    <name type="scientific">Cichorium intybus</name>
    <name type="common">Chicory</name>
    <dbReference type="NCBI Taxonomy" id="13427"/>
    <lineage>
        <taxon>Eukaryota</taxon>
        <taxon>Viridiplantae</taxon>
        <taxon>Streptophyta</taxon>
        <taxon>Embryophyta</taxon>
        <taxon>Tracheophyta</taxon>
        <taxon>Spermatophyta</taxon>
        <taxon>Magnoliopsida</taxon>
        <taxon>eudicotyledons</taxon>
        <taxon>Gunneridae</taxon>
        <taxon>Pentapetalae</taxon>
        <taxon>asterids</taxon>
        <taxon>campanulids</taxon>
        <taxon>Asterales</taxon>
        <taxon>Asteraceae</taxon>
        <taxon>Cichorioideae</taxon>
        <taxon>Cichorieae</taxon>
        <taxon>Cichoriinae</taxon>
        <taxon>Cichorium</taxon>
    </lineage>
</organism>